<dbReference type="InterPro" id="IPR036047">
    <property type="entry name" value="F-box-like_dom_sf"/>
</dbReference>
<dbReference type="PANTHER" id="PTHR35546:SF25">
    <property type="entry name" value="F-BOX DOMAIN-CONTAINING PROTEIN"/>
    <property type="match status" value="1"/>
</dbReference>
<dbReference type="PANTHER" id="PTHR35546">
    <property type="entry name" value="F-BOX PROTEIN INTERACTION DOMAIN PROTEIN-RELATED"/>
    <property type="match status" value="1"/>
</dbReference>
<evidence type="ECO:0000259" key="1">
    <source>
        <dbReference type="Pfam" id="PF00646"/>
    </source>
</evidence>
<dbReference type="AlphaFoldDB" id="A0AAW1GP25"/>
<dbReference type="SUPFAM" id="SSF81383">
    <property type="entry name" value="F-box domain"/>
    <property type="match status" value="1"/>
</dbReference>
<evidence type="ECO:0008006" key="5">
    <source>
        <dbReference type="Google" id="ProtNLM"/>
    </source>
</evidence>
<sequence>MVYQPNSFGPLCEDLLVNIICRLPERDVLGCKCVSKEWHRIVFHVCVPWLSDQAPISGVYFRVAQGHEVPFVTTFSPQDAKDQVNHLVAYNHSVHYIGTASLKPNFESIWRHSCVKVACSSDMSLASLLPFDHRGPDFLDCCNCLVLFVQRPRPHFFVCNPAIRQCVPVPLPPRSVHLSSLYAFLAFDHSESIEYRVCFHVFYSQTREWKTHEVKIEPVTSSKCFKLVRHSVYLKNIVYRLSMFYKILCFDLESVKARVLNCPSQKSSLNLSRDVKDEPPPGCIGMSNGFLSYVTDEDEHVCVWLLDKPNESSQWTLKYRIRFSHLWNDVKKQCFYGRIVWLRPCGFHPTSDILFLGNAGTLFMYHIGSGRLETVRYLLFSELHCGFYFPLFLHKKHVGHFEELVQRCHHQN</sequence>
<dbReference type="InterPro" id="IPR001810">
    <property type="entry name" value="F-box_dom"/>
</dbReference>
<feature type="domain" description="F-box protein At3g26010-like beta-propeller" evidence="2">
    <location>
        <begin position="108"/>
        <end position="349"/>
    </location>
</feature>
<gene>
    <name evidence="3" type="ORF">RND81_14G169100</name>
</gene>
<organism evidence="3 4">
    <name type="scientific">Saponaria officinalis</name>
    <name type="common">Common soapwort</name>
    <name type="synonym">Lychnis saponaria</name>
    <dbReference type="NCBI Taxonomy" id="3572"/>
    <lineage>
        <taxon>Eukaryota</taxon>
        <taxon>Viridiplantae</taxon>
        <taxon>Streptophyta</taxon>
        <taxon>Embryophyta</taxon>
        <taxon>Tracheophyta</taxon>
        <taxon>Spermatophyta</taxon>
        <taxon>Magnoliopsida</taxon>
        <taxon>eudicotyledons</taxon>
        <taxon>Gunneridae</taxon>
        <taxon>Pentapetalae</taxon>
        <taxon>Caryophyllales</taxon>
        <taxon>Caryophyllaceae</taxon>
        <taxon>Caryophylleae</taxon>
        <taxon>Saponaria</taxon>
    </lineage>
</organism>
<evidence type="ECO:0000313" key="4">
    <source>
        <dbReference type="Proteomes" id="UP001443914"/>
    </source>
</evidence>
<dbReference type="InterPro" id="IPR055290">
    <property type="entry name" value="At3g26010-like"/>
</dbReference>
<keyword evidence="4" id="KW-1185">Reference proteome</keyword>
<dbReference type="Pfam" id="PF00646">
    <property type="entry name" value="F-box"/>
    <property type="match status" value="1"/>
</dbReference>
<evidence type="ECO:0000313" key="3">
    <source>
        <dbReference type="EMBL" id="KAK9666215.1"/>
    </source>
</evidence>
<protein>
    <recommendedName>
        <fullName evidence="5">F-box domain-containing protein</fullName>
    </recommendedName>
</protein>
<dbReference type="InterPro" id="IPR056592">
    <property type="entry name" value="Beta-prop_At3g26010-like"/>
</dbReference>
<evidence type="ECO:0000259" key="2">
    <source>
        <dbReference type="Pfam" id="PF24750"/>
    </source>
</evidence>
<dbReference type="Pfam" id="PF24750">
    <property type="entry name" value="b-prop_At3g26010-like"/>
    <property type="match status" value="1"/>
</dbReference>
<proteinExistence type="predicted"/>
<accession>A0AAW1GP25</accession>
<feature type="domain" description="F-box" evidence="1">
    <location>
        <begin position="11"/>
        <end position="43"/>
    </location>
</feature>
<dbReference type="Proteomes" id="UP001443914">
    <property type="component" value="Unassembled WGS sequence"/>
</dbReference>
<name>A0AAW1GP25_SAPOF</name>
<reference evidence="3" key="1">
    <citation type="submission" date="2024-03" db="EMBL/GenBank/DDBJ databases">
        <title>WGS assembly of Saponaria officinalis var. Norfolk2.</title>
        <authorList>
            <person name="Jenkins J."/>
            <person name="Shu S."/>
            <person name="Grimwood J."/>
            <person name="Barry K."/>
            <person name="Goodstein D."/>
            <person name="Schmutz J."/>
            <person name="Leebens-Mack J."/>
            <person name="Osbourn A."/>
        </authorList>
    </citation>
    <scope>NUCLEOTIDE SEQUENCE [LARGE SCALE GENOMIC DNA]</scope>
    <source>
        <strain evidence="3">JIC</strain>
    </source>
</reference>
<dbReference type="EMBL" id="JBDFQZ010000014">
    <property type="protein sequence ID" value="KAK9666215.1"/>
    <property type="molecule type" value="Genomic_DNA"/>
</dbReference>
<comment type="caution">
    <text evidence="3">The sequence shown here is derived from an EMBL/GenBank/DDBJ whole genome shotgun (WGS) entry which is preliminary data.</text>
</comment>